<protein>
    <recommendedName>
        <fullName evidence="10">X8 domain-containing protein</fullName>
    </recommendedName>
</protein>
<dbReference type="InterPro" id="IPR012946">
    <property type="entry name" value="X8"/>
</dbReference>
<keyword evidence="7" id="KW-0325">Glycoprotein</keyword>
<dbReference type="FunFam" id="1.20.58.1040:FF:000001">
    <property type="entry name" value="Glucan endo-1,3-beta-glucosidase 4"/>
    <property type="match status" value="1"/>
</dbReference>
<dbReference type="Proteomes" id="UP001367508">
    <property type="component" value="Unassembled WGS sequence"/>
</dbReference>
<dbReference type="GO" id="GO:0009506">
    <property type="term" value="C:plasmodesma"/>
    <property type="evidence" value="ECO:0007669"/>
    <property type="project" value="UniProtKB-ARBA"/>
</dbReference>
<dbReference type="GO" id="GO:0005886">
    <property type="term" value="C:plasma membrane"/>
    <property type="evidence" value="ECO:0007669"/>
    <property type="project" value="UniProtKB-SubCell"/>
</dbReference>
<evidence type="ECO:0000256" key="8">
    <source>
        <dbReference type="ARBA" id="ARBA00023288"/>
    </source>
</evidence>
<evidence type="ECO:0000256" key="9">
    <source>
        <dbReference type="SAM" id="Phobius"/>
    </source>
</evidence>
<feature type="domain" description="X8" evidence="10">
    <location>
        <begin position="30"/>
        <end position="116"/>
    </location>
</feature>
<dbReference type="EMBL" id="JAYMYQ010000005">
    <property type="protein sequence ID" value="KAK7331466.1"/>
    <property type="molecule type" value="Genomic_DNA"/>
</dbReference>
<keyword evidence="6" id="KW-1015">Disulfide bond</keyword>
<evidence type="ECO:0000256" key="1">
    <source>
        <dbReference type="ARBA" id="ARBA00004609"/>
    </source>
</evidence>
<dbReference type="GO" id="GO:0098552">
    <property type="term" value="C:side of membrane"/>
    <property type="evidence" value="ECO:0007669"/>
    <property type="project" value="UniProtKB-KW"/>
</dbReference>
<feature type="transmembrane region" description="Helical" evidence="9">
    <location>
        <begin position="12"/>
        <end position="34"/>
    </location>
</feature>
<comment type="subcellular location">
    <subcellularLocation>
        <location evidence="1">Cell membrane</location>
        <topology evidence="1">Lipid-anchor</topology>
        <topology evidence="1">GPI-anchor</topology>
    </subcellularLocation>
</comment>
<name>A0AAN9L9Y1_CANGL</name>
<keyword evidence="8" id="KW-0449">Lipoprotein</keyword>
<keyword evidence="9" id="KW-0812">Transmembrane</keyword>
<evidence type="ECO:0000256" key="7">
    <source>
        <dbReference type="ARBA" id="ARBA00023180"/>
    </source>
</evidence>
<sequence length="202" mass="20861">MGMRVGAKVGCLVMVMVSMMGGEIVLGGVSWCVAKIGAKEEELQRALDSACESGGGSDCGPIQPDGVCYIPNTLQAHASYAFNSFYQRNARAPDSCLFAGTSTIAQTDPSYGSCVYPSSATPSSAGVTNTTITTPPMNNPNNVPATITTNSIHGRDGAGGLTPGMNPLIPENSRAPSTSKAKTTSFLSIFSSLLILPVIYAK</sequence>
<evidence type="ECO:0000313" key="12">
    <source>
        <dbReference type="Proteomes" id="UP001367508"/>
    </source>
</evidence>
<accession>A0AAN9L9Y1</accession>
<gene>
    <name evidence="11" type="ORF">VNO77_25691</name>
</gene>
<dbReference type="PANTHER" id="PTHR31044">
    <property type="entry name" value="BETA-1,3 GLUCANASE"/>
    <property type="match status" value="1"/>
</dbReference>
<evidence type="ECO:0000256" key="2">
    <source>
        <dbReference type="ARBA" id="ARBA00022475"/>
    </source>
</evidence>
<keyword evidence="5 9" id="KW-0472">Membrane</keyword>
<keyword evidence="3" id="KW-0336">GPI-anchor</keyword>
<dbReference type="Pfam" id="PF07983">
    <property type="entry name" value="X8"/>
    <property type="match status" value="1"/>
</dbReference>
<evidence type="ECO:0000256" key="6">
    <source>
        <dbReference type="ARBA" id="ARBA00023157"/>
    </source>
</evidence>
<dbReference type="Gene3D" id="1.20.58.1040">
    <property type="match status" value="1"/>
</dbReference>
<evidence type="ECO:0000256" key="3">
    <source>
        <dbReference type="ARBA" id="ARBA00022622"/>
    </source>
</evidence>
<dbReference type="AlphaFoldDB" id="A0AAN9L9Y1"/>
<organism evidence="11 12">
    <name type="scientific">Canavalia gladiata</name>
    <name type="common">Sword bean</name>
    <name type="synonym">Dolichos gladiatus</name>
    <dbReference type="NCBI Taxonomy" id="3824"/>
    <lineage>
        <taxon>Eukaryota</taxon>
        <taxon>Viridiplantae</taxon>
        <taxon>Streptophyta</taxon>
        <taxon>Embryophyta</taxon>
        <taxon>Tracheophyta</taxon>
        <taxon>Spermatophyta</taxon>
        <taxon>Magnoliopsida</taxon>
        <taxon>eudicotyledons</taxon>
        <taxon>Gunneridae</taxon>
        <taxon>Pentapetalae</taxon>
        <taxon>rosids</taxon>
        <taxon>fabids</taxon>
        <taxon>Fabales</taxon>
        <taxon>Fabaceae</taxon>
        <taxon>Papilionoideae</taxon>
        <taxon>50 kb inversion clade</taxon>
        <taxon>NPAAA clade</taxon>
        <taxon>indigoferoid/millettioid clade</taxon>
        <taxon>Phaseoleae</taxon>
        <taxon>Canavalia</taxon>
    </lineage>
</organism>
<dbReference type="PANTHER" id="PTHR31044:SF47">
    <property type="entry name" value="CARBOHYDRATE-BINDING X8 DOMAIN SUPERFAMILY PROTEIN"/>
    <property type="match status" value="1"/>
</dbReference>
<evidence type="ECO:0000256" key="4">
    <source>
        <dbReference type="ARBA" id="ARBA00022729"/>
    </source>
</evidence>
<proteinExistence type="predicted"/>
<reference evidence="11 12" key="1">
    <citation type="submission" date="2024-01" db="EMBL/GenBank/DDBJ databases">
        <title>The genomes of 5 underutilized Papilionoideae crops provide insights into root nodulation and disease resistanc.</title>
        <authorList>
            <person name="Jiang F."/>
        </authorList>
    </citation>
    <scope>NUCLEOTIDE SEQUENCE [LARGE SCALE GENOMIC DNA]</scope>
    <source>
        <strain evidence="11">LVBAO_FW01</strain>
        <tissue evidence="11">Leaves</tissue>
    </source>
</reference>
<comment type="caution">
    <text evidence="11">The sequence shown here is derived from an EMBL/GenBank/DDBJ whole genome shotgun (WGS) entry which is preliminary data.</text>
</comment>
<dbReference type="SMART" id="SM00768">
    <property type="entry name" value="X8"/>
    <property type="match status" value="1"/>
</dbReference>
<evidence type="ECO:0000313" key="11">
    <source>
        <dbReference type="EMBL" id="KAK7331466.1"/>
    </source>
</evidence>
<keyword evidence="12" id="KW-1185">Reference proteome</keyword>
<evidence type="ECO:0000259" key="10">
    <source>
        <dbReference type="SMART" id="SM00768"/>
    </source>
</evidence>
<evidence type="ECO:0000256" key="5">
    <source>
        <dbReference type="ARBA" id="ARBA00023136"/>
    </source>
</evidence>
<keyword evidence="4" id="KW-0732">Signal</keyword>
<dbReference type="InterPro" id="IPR044788">
    <property type="entry name" value="X8_dom_prot"/>
</dbReference>
<keyword evidence="2" id="KW-1003">Cell membrane</keyword>
<keyword evidence="9" id="KW-1133">Transmembrane helix</keyword>